<dbReference type="GO" id="GO:0005385">
    <property type="term" value="F:zinc ion transmembrane transporter activity"/>
    <property type="evidence" value="ECO:0007669"/>
    <property type="project" value="TreeGrafter"/>
</dbReference>
<dbReference type="Gene3D" id="1.20.1510.10">
    <property type="entry name" value="Cation efflux protein transmembrane domain"/>
    <property type="match status" value="1"/>
</dbReference>
<reference evidence="11" key="1">
    <citation type="submission" date="2025-08" db="UniProtKB">
        <authorList>
            <consortium name="RefSeq"/>
        </authorList>
    </citation>
    <scope>IDENTIFICATION</scope>
    <source>
        <tissue evidence="11">Liver</tissue>
    </source>
</reference>
<dbReference type="GO" id="GO:0006882">
    <property type="term" value="P:intracellular zinc ion homeostasis"/>
    <property type="evidence" value="ECO:0007669"/>
    <property type="project" value="TreeGrafter"/>
</dbReference>
<dbReference type="GO" id="GO:0010312">
    <property type="term" value="P:detoxification of zinc ion"/>
    <property type="evidence" value="ECO:0007669"/>
    <property type="project" value="TreeGrafter"/>
</dbReference>
<evidence type="ECO:0000313" key="10">
    <source>
        <dbReference type="Proteomes" id="UP000695026"/>
    </source>
</evidence>
<keyword evidence="5 8" id="KW-1133">Transmembrane helix</keyword>
<dbReference type="GeneID" id="112542309"/>
<feature type="transmembrane region" description="Helical" evidence="8">
    <location>
        <begin position="51"/>
        <end position="72"/>
    </location>
</feature>
<dbReference type="AlphaFoldDB" id="A0A9F5MY52"/>
<protein>
    <submittedName>
        <fullName evidence="11">Zinc transporter 1-like</fullName>
    </submittedName>
</protein>
<dbReference type="GO" id="GO:0019855">
    <property type="term" value="F:calcium channel inhibitor activity"/>
    <property type="evidence" value="ECO:0007669"/>
    <property type="project" value="TreeGrafter"/>
</dbReference>
<dbReference type="KEGG" id="pbi:112542309"/>
<feature type="domain" description="Cation efflux protein transmembrane" evidence="9">
    <location>
        <begin position="33"/>
        <end position="225"/>
    </location>
</feature>
<evidence type="ECO:0000256" key="8">
    <source>
        <dbReference type="SAM" id="Phobius"/>
    </source>
</evidence>
<dbReference type="Proteomes" id="UP000695026">
    <property type="component" value="Unplaced"/>
</dbReference>
<evidence type="ECO:0000256" key="4">
    <source>
        <dbReference type="ARBA" id="ARBA00022833"/>
    </source>
</evidence>
<name>A0A9F5MY52_PYTBI</name>
<dbReference type="GO" id="GO:0005783">
    <property type="term" value="C:endoplasmic reticulum"/>
    <property type="evidence" value="ECO:0007669"/>
    <property type="project" value="TreeGrafter"/>
</dbReference>
<proteinExistence type="inferred from homology"/>
<dbReference type="PANTHER" id="PTHR45820:SF1">
    <property type="entry name" value="PROTON-COUPLED ZINC ANTIPORTER SLC30A1"/>
    <property type="match status" value="1"/>
</dbReference>
<organism evidence="10 11">
    <name type="scientific">Python bivittatus</name>
    <name type="common">Burmese python</name>
    <name type="synonym">Python molurus bivittatus</name>
    <dbReference type="NCBI Taxonomy" id="176946"/>
    <lineage>
        <taxon>Eukaryota</taxon>
        <taxon>Metazoa</taxon>
        <taxon>Chordata</taxon>
        <taxon>Craniata</taxon>
        <taxon>Vertebrata</taxon>
        <taxon>Euteleostomi</taxon>
        <taxon>Lepidosauria</taxon>
        <taxon>Squamata</taxon>
        <taxon>Bifurcata</taxon>
        <taxon>Unidentata</taxon>
        <taxon>Episquamata</taxon>
        <taxon>Toxicofera</taxon>
        <taxon>Serpentes</taxon>
        <taxon>Henophidia</taxon>
        <taxon>Pythonidae</taxon>
        <taxon>Python</taxon>
    </lineage>
</organism>
<dbReference type="InterPro" id="IPR058533">
    <property type="entry name" value="Cation_efflux_TM"/>
</dbReference>
<dbReference type="InterPro" id="IPR027469">
    <property type="entry name" value="Cation_efflux_TMD_sf"/>
</dbReference>
<keyword evidence="6 8" id="KW-0472">Membrane</keyword>
<evidence type="ECO:0000313" key="11">
    <source>
        <dbReference type="RefSeq" id="XP_025030619.1"/>
    </source>
</evidence>
<evidence type="ECO:0000256" key="2">
    <source>
        <dbReference type="ARBA" id="ARBA00008873"/>
    </source>
</evidence>
<evidence type="ECO:0000259" key="9">
    <source>
        <dbReference type="Pfam" id="PF01545"/>
    </source>
</evidence>
<dbReference type="GO" id="GO:0016020">
    <property type="term" value="C:membrane"/>
    <property type="evidence" value="ECO:0007669"/>
    <property type="project" value="UniProtKB-SubCell"/>
</dbReference>
<keyword evidence="4" id="KW-0862">Zinc</keyword>
<gene>
    <name evidence="11" type="primary">LOC112542309</name>
</gene>
<evidence type="ECO:0000256" key="3">
    <source>
        <dbReference type="ARBA" id="ARBA00022692"/>
    </source>
</evidence>
<evidence type="ECO:0000256" key="1">
    <source>
        <dbReference type="ARBA" id="ARBA00004141"/>
    </source>
</evidence>
<evidence type="ECO:0000256" key="6">
    <source>
        <dbReference type="ARBA" id="ARBA00023136"/>
    </source>
</evidence>
<comment type="similarity">
    <text evidence="2">Belongs to the cation diffusion facilitator (CDF) transporter (TC 2.A.4) family. SLC30A subfamily.</text>
</comment>
<feature type="compositionally biased region" description="Basic and acidic residues" evidence="7">
    <location>
        <begin position="372"/>
        <end position="389"/>
    </location>
</feature>
<dbReference type="SUPFAM" id="SSF161111">
    <property type="entry name" value="Cation efflux protein transmembrane domain-like"/>
    <property type="match status" value="1"/>
</dbReference>
<feature type="transmembrane region" description="Helical" evidence="8">
    <location>
        <begin position="93"/>
        <end position="117"/>
    </location>
</feature>
<dbReference type="OrthoDB" id="29444at2759"/>
<evidence type="ECO:0000256" key="7">
    <source>
        <dbReference type="SAM" id="MobiDB-lite"/>
    </source>
</evidence>
<evidence type="ECO:0000256" key="5">
    <source>
        <dbReference type="ARBA" id="ARBA00022989"/>
    </source>
</evidence>
<keyword evidence="3 8" id="KW-0812">Transmembrane</keyword>
<sequence length="404" mass="44425">MAAPPRKKSGITLSVLPLWLMGAPDWPAGQLYLSVSLFLAEMVAGRVTASLLLQVCAFHTLEGTLALAVSLLDARLPAGSHPTWKNTFGWARAPIVGTLVSAVFLSALCVALLAEALRRIAEPRLPEHPLALMGIGALAIPIHLAREGLPRKHPPKLDIGPCCNKRSLPQGRKQEKEDLLGNGSSSHKPPWLEERREGPWQTLYLRWMVACFGPVAVFLYSLTVHLLWTPCLGQAVCLDHCFRNPCRPWETPDVLPQLSVACWPLYVDPGLAVVAAVALLCLVWPTLRASALVLLQAAPEGLDLWLLEQRLRATEGVATVRELHVWQLDGHRSSVATAHVDCLDVAVYEPVVRRVKRVFCEHGIHVVTVEPHPGRRPNEGHRQGPRERQLGPAPTELLEFETSV</sequence>
<feature type="transmembrane region" description="Helical" evidence="8">
    <location>
        <begin position="263"/>
        <end position="284"/>
    </location>
</feature>
<dbReference type="OMA" id="FGWVRAR"/>
<dbReference type="GO" id="GO:0005794">
    <property type="term" value="C:Golgi apparatus"/>
    <property type="evidence" value="ECO:0007669"/>
    <property type="project" value="TreeGrafter"/>
</dbReference>
<dbReference type="Pfam" id="PF01545">
    <property type="entry name" value="Cation_efflux"/>
    <property type="match status" value="1"/>
</dbReference>
<comment type="subcellular location">
    <subcellularLocation>
        <location evidence="1">Membrane</location>
        <topology evidence="1">Multi-pass membrane protein</topology>
    </subcellularLocation>
</comment>
<feature type="transmembrane region" description="Helical" evidence="8">
    <location>
        <begin position="203"/>
        <end position="222"/>
    </location>
</feature>
<accession>A0A9F5MY52</accession>
<keyword evidence="10" id="KW-1185">Reference proteome</keyword>
<feature type="region of interest" description="Disordered" evidence="7">
    <location>
        <begin position="172"/>
        <end position="192"/>
    </location>
</feature>
<dbReference type="RefSeq" id="XP_025030619.1">
    <property type="nucleotide sequence ID" value="XM_025174851.1"/>
</dbReference>
<feature type="region of interest" description="Disordered" evidence="7">
    <location>
        <begin position="370"/>
        <end position="404"/>
    </location>
</feature>
<dbReference type="PANTHER" id="PTHR45820">
    <property type="entry name" value="FI23527P1"/>
    <property type="match status" value="1"/>
</dbReference>